<keyword evidence="1" id="KW-0732">Signal</keyword>
<dbReference type="EMBL" id="BAAATD010000002">
    <property type="protein sequence ID" value="GAA2587668.1"/>
    <property type="molecule type" value="Genomic_DNA"/>
</dbReference>
<accession>A0ABN3PKF8</accession>
<keyword evidence="3" id="KW-1185">Reference proteome</keyword>
<evidence type="ECO:0008006" key="4">
    <source>
        <dbReference type="Google" id="ProtNLM"/>
    </source>
</evidence>
<gene>
    <name evidence="2" type="ORF">GCM10010411_20630</name>
</gene>
<evidence type="ECO:0000256" key="1">
    <source>
        <dbReference type="SAM" id="SignalP"/>
    </source>
</evidence>
<reference evidence="2 3" key="1">
    <citation type="journal article" date="2019" name="Int. J. Syst. Evol. Microbiol.">
        <title>The Global Catalogue of Microorganisms (GCM) 10K type strain sequencing project: providing services to taxonomists for standard genome sequencing and annotation.</title>
        <authorList>
            <consortium name="The Broad Institute Genomics Platform"/>
            <consortium name="The Broad Institute Genome Sequencing Center for Infectious Disease"/>
            <person name="Wu L."/>
            <person name="Ma J."/>
        </authorList>
    </citation>
    <scope>NUCLEOTIDE SEQUENCE [LARGE SCALE GENOMIC DNA]</scope>
    <source>
        <strain evidence="2 3">JCM 6833</strain>
    </source>
</reference>
<sequence length="147" mass="16459">MTRLARTTGCLVIGAAVLMPAVEVAAATTPATTTATTTAATAAGKPRLRHVTLKQKNQMSPKGQRTTRRTTVFLEIVAIRPRTVPEARLVTCGAKPKRFPWRRLPLNNQRIKFVMGGLKKKDCFGIEWGRLRPPQLKTVQVRYRLYY</sequence>
<organism evidence="2 3">
    <name type="scientific">Actinomadura fulvescens</name>
    <dbReference type="NCBI Taxonomy" id="46160"/>
    <lineage>
        <taxon>Bacteria</taxon>
        <taxon>Bacillati</taxon>
        <taxon>Actinomycetota</taxon>
        <taxon>Actinomycetes</taxon>
        <taxon>Streptosporangiales</taxon>
        <taxon>Thermomonosporaceae</taxon>
        <taxon>Actinomadura</taxon>
    </lineage>
</organism>
<evidence type="ECO:0000313" key="3">
    <source>
        <dbReference type="Proteomes" id="UP001501509"/>
    </source>
</evidence>
<dbReference type="Proteomes" id="UP001501509">
    <property type="component" value="Unassembled WGS sequence"/>
</dbReference>
<protein>
    <recommendedName>
        <fullName evidence="4">Secreted protein</fullName>
    </recommendedName>
</protein>
<evidence type="ECO:0000313" key="2">
    <source>
        <dbReference type="EMBL" id="GAA2587668.1"/>
    </source>
</evidence>
<comment type="caution">
    <text evidence="2">The sequence shown here is derived from an EMBL/GenBank/DDBJ whole genome shotgun (WGS) entry which is preliminary data.</text>
</comment>
<name>A0ABN3PKF8_9ACTN</name>
<feature type="chain" id="PRO_5046532776" description="Secreted protein" evidence="1">
    <location>
        <begin position="27"/>
        <end position="147"/>
    </location>
</feature>
<feature type="signal peptide" evidence="1">
    <location>
        <begin position="1"/>
        <end position="26"/>
    </location>
</feature>
<dbReference type="RefSeq" id="WP_344539971.1">
    <property type="nucleotide sequence ID" value="NZ_BAAATD010000002.1"/>
</dbReference>
<proteinExistence type="predicted"/>